<dbReference type="Gene3D" id="2.30.40.10">
    <property type="entry name" value="Urease, subunit C, domain 1"/>
    <property type="match status" value="1"/>
</dbReference>
<dbReference type="GO" id="GO:0016810">
    <property type="term" value="F:hydrolase activity, acting on carbon-nitrogen (but not peptide) bonds"/>
    <property type="evidence" value="ECO:0007669"/>
    <property type="project" value="InterPro"/>
</dbReference>
<dbReference type="InterPro" id="IPR011059">
    <property type="entry name" value="Metal-dep_hydrolase_composite"/>
</dbReference>
<sequence length="62" mass="7053">MIPCYDPYSVLVYSAQPQNVTDVYIKGKMMLENGKFTFSFSDMVSSFNEAASGFRREAEKLL</sequence>
<dbReference type="AlphaFoldDB" id="A0A9D9NDH8"/>
<gene>
    <name evidence="1" type="ORF">IAA72_08395</name>
</gene>
<comment type="caution">
    <text evidence="1">The sequence shown here is derived from an EMBL/GenBank/DDBJ whole genome shotgun (WGS) entry which is preliminary data.</text>
</comment>
<dbReference type="EMBL" id="JADIMF010000142">
    <property type="protein sequence ID" value="MBO8469787.1"/>
    <property type="molecule type" value="Genomic_DNA"/>
</dbReference>
<dbReference type="Proteomes" id="UP000810292">
    <property type="component" value="Unassembled WGS sequence"/>
</dbReference>
<reference evidence="1" key="1">
    <citation type="submission" date="2020-10" db="EMBL/GenBank/DDBJ databases">
        <authorList>
            <person name="Gilroy R."/>
        </authorList>
    </citation>
    <scope>NUCLEOTIDE SEQUENCE</scope>
    <source>
        <strain evidence="1">14700</strain>
    </source>
</reference>
<dbReference type="SUPFAM" id="SSF51338">
    <property type="entry name" value="Composite domain of metallo-dependent hydrolases"/>
    <property type="match status" value="1"/>
</dbReference>
<accession>A0A9D9NDH8</accession>
<organism evidence="1 2">
    <name type="scientific">Candidatus Ornithospirochaeta stercoravium</name>
    <dbReference type="NCBI Taxonomy" id="2840897"/>
    <lineage>
        <taxon>Bacteria</taxon>
        <taxon>Pseudomonadati</taxon>
        <taxon>Spirochaetota</taxon>
        <taxon>Spirochaetia</taxon>
        <taxon>Spirochaetales</taxon>
        <taxon>Spirochaetaceae</taxon>
        <taxon>Spirochaetaceae incertae sedis</taxon>
        <taxon>Candidatus Ornithospirochaeta</taxon>
    </lineage>
</organism>
<name>A0A9D9NDH8_9SPIO</name>
<reference evidence="1" key="2">
    <citation type="journal article" date="2021" name="PeerJ">
        <title>Extensive microbial diversity within the chicken gut microbiome revealed by metagenomics and culture.</title>
        <authorList>
            <person name="Gilroy R."/>
            <person name="Ravi A."/>
            <person name="Getino M."/>
            <person name="Pursley I."/>
            <person name="Horton D.L."/>
            <person name="Alikhan N.F."/>
            <person name="Baker D."/>
            <person name="Gharbi K."/>
            <person name="Hall N."/>
            <person name="Watson M."/>
            <person name="Adriaenssens E.M."/>
            <person name="Foster-Nyarko E."/>
            <person name="Jarju S."/>
            <person name="Secka A."/>
            <person name="Antonio M."/>
            <person name="Oren A."/>
            <person name="Chaudhuri R.R."/>
            <person name="La Ragione R."/>
            <person name="Hildebrand F."/>
            <person name="Pallen M.J."/>
        </authorList>
    </citation>
    <scope>NUCLEOTIDE SEQUENCE</scope>
    <source>
        <strain evidence="1">14700</strain>
    </source>
</reference>
<evidence type="ECO:0000313" key="2">
    <source>
        <dbReference type="Proteomes" id="UP000810292"/>
    </source>
</evidence>
<protein>
    <submittedName>
        <fullName evidence="1">Uncharacterized protein</fullName>
    </submittedName>
</protein>
<evidence type="ECO:0000313" key="1">
    <source>
        <dbReference type="EMBL" id="MBO8469787.1"/>
    </source>
</evidence>
<proteinExistence type="predicted"/>